<dbReference type="Proteomes" id="UP001161325">
    <property type="component" value="Unassembled WGS sequence"/>
</dbReference>
<name>A0AA37Q1X1_9BACT</name>
<dbReference type="EMBL" id="BRXS01000002">
    <property type="protein sequence ID" value="GLC24864.1"/>
    <property type="molecule type" value="Genomic_DNA"/>
</dbReference>
<reference evidence="2" key="1">
    <citation type="submission" date="2022-08" db="EMBL/GenBank/DDBJ databases">
        <title>Draft genome sequencing of Roseisolibacter agri AW1220.</title>
        <authorList>
            <person name="Tobiishi Y."/>
            <person name="Tonouchi A."/>
        </authorList>
    </citation>
    <scope>NUCLEOTIDE SEQUENCE</scope>
    <source>
        <strain evidence="2">AW1220</strain>
    </source>
</reference>
<keyword evidence="1" id="KW-0472">Membrane</keyword>
<evidence type="ECO:0000256" key="1">
    <source>
        <dbReference type="SAM" id="Phobius"/>
    </source>
</evidence>
<feature type="transmembrane region" description="Helical" evidence="1">
    <location>
        <begin position="38"/>
        <end position="56"/>
    </location>
</feature>
<protein>
    <submittedName>
        <fullName evidence="2">Uncharacterized protein</fullName>
    </submittedName>
</protein>
<gene>
    <name evidence="2" type="ORF">rosag_13770</name>
</gene>
<proteinExistence type="predicted"/>
<dbReference type="AlphaFoldDB" id="A0AA37Q1X1"/>
<evidence type="ECO:0000313" key="3">
    <source>
        <dbReference type="Proteomes" id="UP001161325"/>
    </source>
</evidence>
<feature type="transmembrane region" description="Helical" evidence="1">
    <location>
        <begin position="62"/>
        <end position="84"/>
    </location>
</feature>
<keyword evidence="3" id="KW-1185">Reference proteome</keyword>
<keyword evidence="1" id="KW-1133">Transmembrane helix</keyword>
<keyword evidence="1" id="KW-0812">Transmembrane</keyword>
<accession>A0AA37Q1X1</accession>
<comment type="caution">
    <text evidence="2">The sequence shown here is derived from an EMBL/GenBank/DDBJ whole genome shotgun (WGS) entry which is preliminary data.</text>
</comment>
<sequence length="102" mass="10759">MDEWLPAVLGCTWGLLAAARPGATPRLARREHRRRPSAHLVLALGVLAIGLLVPLVNGELAVSVWFVAMDTISAAAGAAIGVVARRLQSAPLARPAPRRRIG</sequence>
<dbReference type="RefSeq" id="WP_284349308.1">
    <property type="nucleotide sequence ID" value="NZ_BRXS01000002.1"/>
</dbReference>
<organism evidence="2 3">
    <name type="scientific">Roseisolibacter agri</name>
    <dbReference type="NCBI Taxonomy" id="2014610"/>
    <lineage>
        <taxon>Bacteria</taxon>
        <taxon>Pseudomonadati</taxon>
        <taxon>Gemmatimonadota</taxon>
        <taxon>Gemmatimonadia</taxon>
        <taxon>Gemmatimonadales</taxon>
        <taxon>Gemmatimonadaceae</taxon>
        <taxon>Roseisolibacter</taxon>
    </lineage>
</organism>
<evidence type="ECO:0000313" key="2">
    <source>
        <dbReference type="EMBL" id="GLC24864.1"/>
    </source>
</evidence>